<dbReference type="EMBL" id="MU003500">
    <property type="protein sequence ID" value="KAF2473242.1"/>
    <property type="molecule type" value="Genomic_DNA"/>
</dbReference>
<protein>
    <submittedName>
        <fullName evidence="1">LON-domain-containing protein</fullName>
    </submittedName>
</protein>
<accession>A0ACB6R4L6</accession>
<organism evidence="1 2">
    <name type="scientific">Lindgomyces ingoldianus</name>
    <dbReference type="NCBI Taxonomy" id="673940"/>
    <lineage>
        <taxon>Eukaryota</taxon>
        <taxon>Fungi</taxon>
        <taxon>Dikarya</taxon>
        <taxon>Ascomycota</taxon>
        <taxon>Pezizomycotina</taxon>
        <taxon>Dothideomycetes</taxon>
        <taxon>Pleosporomycetidae</taxon>
        <taxon>Pleosporales</taxon>
        <taxon>Lindgomycetaceae</taxon>
        <taxon>Lindgomyces</taxon>
    </lineage>
</organism>
<evidence type="ECO:0000313" key="1">
    <source>
        <dbReference type="EMBL" id="KAF2473242.1"/>
    </source>
</evidence>
<keyword evidence="2" id="KW-1185">Reference proteome</keyword>
<sequence length="559" mass="62609">MTLSKVKGRSFTEREGQSLILPTALPSLMVGNRPPSEYLEPVALAPHLGARPLVFLVQCPHCSKPFSAPVTLPCGNTICRSCLPDPQPRANISYPNTPDRQLGIACPFSTCNAEHATGECSVDVTLAKLMEWIRSNVEQARLVENTPLCVEIIPPWDESLPFEEKEKAQGKGLQRVLHGGKLASTFALAEAGELHYNADVIYHSATGEEFENLDTQLFETLGKVAHKELDCQVCYNILLDPTTTACGHTFCRRCLVRVMDHSNLCPVCRGGLHIPTSLHNQPSNARLLSLLDGLCPDLIAARASAASVEERPGVDVLSTPLFVCTLSLPTMPTFLHVFEPRYRLMMRRCMEGDGKFGMIMYNKASSPQGDLGATQFMEYGTLLEILSFEPLPDGRSFVETRGVSRFRVREHDMLDGYHVGRVERVEDVSLAEEERLEAEERTNATYLRDLNPQGPLDPETALNILSTQDLLSRCLRFIERMEARSAQWLSRRIVQVYGGPPNDPALFPYWFACVLPIAEEEKYLLLSTTRVRERLKMVNRWIVRIEEQRWPSGSACRIL</sequence>
<evidence type="ECO:0000313" key="2">
    <source>
        <dbReference type="Proteomes" id="UP000799755"/>
    </source>
</evidence>
<name>A0ACB6R4L6_9PLEO</name>
<proteinExistence type="predicted"/>
<gene>
    <name evidence="1" type="ORF">BDR25DRAFT_130040</name>
</gene>
<comment type="caution">
    <text evidence="1">The sequence shown here is derived from an EMBL/GenBank/DDBJ whole genome shotgun (WGS) entry which is preliminary data.</text>
</comment>
<reference evidence="1" key="1">
    <citation type="journal article" date="2020" name="Stud. Mycol.">
        <title>101 Dothideomycetes genomes: a test case for predicting lifestyles and emergence of pathogens.</title>
        <authorList>
            <person name="Haridas S."/>
            <person name="Albert R."/>
            <person name="Binder M."/>
            <person name="Bloem J."/>
            <person name="Labutti K."/>
            <person name="Salamov A."/>
            <person name="Andreopoulos B."/>
            <person name="Baker S."/>
            <person name="Barry K."/>
            <person name="Bills G."/>
            <person name="Bluhm B."/>
            <person name="Cannon C."/>
            <person name="Castanera R."/>
            <person name="Culley D."/>
            <person name="Daum C."/>
            <person name="Ezra D."/>
            <person name="Gonzalez J."/>
            <person name="Henrissat B."/>
            <person name="Kuo A."/>
            <person name="Liang C."/>
            <person name="Lipzen A."/>
            <person name="Lutzoni F."/>
            <person name="Magnuson J."/>
            <person name="Mondo S."/>
            <person name="Nolan M."/>
            <person name="Ohm R."/>
            <person name="Pangilinan J."/>
            <person name="Park H.-J."/>
            <person name="Ramirez L."/>
            <person name="Alfaro M."/>
            <person name="Sun H."/>
            <person name="Tritt A."/>
            <person name="Yoshinaga Y."/>
            <person name="Zwiers L.-H."/>
            <person name="Turgeon B."/>
            <person name="Goodwin S."/>
            <person name="Spatafora J."/>
            <person name="Crous P."/>
            <person name="Grigoriev I."/>
        </authorList>
    </citation>
    <scope>NUCLEOTIDE SEQUENCE</scope>
    <source>
        <strain evidence="1">ATCC 200398</strain>
    </source>
</reference>
<dbReference type="Proteomes" id="UP000799755">
    <property type="component" value="Unassembled WGS sequence"/>
</dbReference>